<name>A0A256GGL9_9HYPH</name>
<sequence>METGGIVFLNYKAAAVHGQNRIATAWFSGLAEITFRQVL</sequence>
<dbReference type="AlphaFoldDB" id="A0A256GGL9"/>
<reference evidence="1 2" key="1">
    <citation type="submission" date="2017-07" db="EMBL/GenBank/DDBJ databases">
        <title>Draft genome of Ochrobactrum lupini type strain LUP21.</title>
        <authorList>
            <person name="Krzyzanowska D.M."/>
            <person name="Jafra S."/>
        </authorList>
    </citation>
    <scope>NUCLEOTIDE SEQUENCE [LARGE SCALE GENOMIC DNA]</scope>
    <source>
        <strain evidence="1 2">LUP21</strain>
    </source>
</reference>
<accession>A0A256GGL9</accession>
<dbReference type="Proteomes" id="UP000216363">
    <property type="component" value="Unassembled WGS sequence"/>
</dbReference>
<gene>
    <name evidence="1" type="ORF">CES86_4080</name>
</gene>
<protein>
    <submittedName>
        <fullName evidence="1">Uncharacterized protein</fullName>
    </submittedName>
</protein>
<organism evidence="1 2">
    <name type="scientific">Brucella lupini</name>
    <dbReference type="NCBI Taxonomy" id="255457"/>
    <lineage>
        <taxon>Bacteria</taxon>
        <taxon>Pseudomonadati</taxon>
        <taxon>Pseudomonadota</taxon>
        <taxon>Alphaproteobacteria</taxon>
        <taxon>Hyphomicrobiales</taxon>
        <taxon>Brucellaceae</taxon>
        <taxon>Brucella/Ochrobactrum group</taxon>
        <taxon>Brucella</taxon>
    </lineage>
</organism>
<evidence type="ECO:0000313" key="2">
    <source>
        <dbReference type="Proteomes" id="UP000216363"/>
    </source>
</evidence>
<comment type="caution">
    <text evidence="1">The sequence shown here is derived from an EMBL/GenBank/DDBJ whole genome shotgun (WGS) entry which is preliminary data.</text>
</comment>
<proteinExistence type="predicted"/>
<evidence type="ECO:0000313" key="1">
    <source>
        <dbReference type="EMBL" id="OYR26026.1"/>
    </source>
</evidence>
<dbReference type="EMBL" id="NNRN01000056">
    <property type="protein sequence ID" value="OYR26026.1"/>
    <property type="molecule type" value="Genomic_DNA"/>
</dbReference>